<organism evidence="2 3">
    <name type="scientific">Leishmania donovani</name>
    <dbReference type="NCBI Taxonomy" id="5661"/>
    <lineage>
        <taxon>Eukaryota</taxon>
        <taxon>Discoba</taxon>
        <taxon>Euglenozoa</taxon>
        <taxon>Kinetoplastea</taxon>
        <taxon>Metakinetoplastina</taxon>
        <taxon>Trypanosomatida</taxon>
        <taxon>Trypanosomatidae</taxon>
        <taxon>Leishmaniinae</taxon>
        <taxon>Leishmania</taxon>
    </lineage>
</organism>
<name>A0A504XW00_LEIDO</name>
<sequence>MLMTVRGGVTAMLQTVAKGGVLYLGSHYGLSSGTWRWWDRQFGDYAFATGPSGKPVASQRRGLGYGLPAAQCRWLGWRPPTTLGLDEPRKGWTSVAAACESRDDVVAKKHDSDGSSSGTSCNGSSEADRSFLGDL</sequence>
<dbReference type="AlphaFoldDB" id="A0A504XW00"/>
<accession>A0A504XW00</accession>
<reference evidence="3" key="1">
    <citation type="submission" date="2019-02" db="EMBL/GenBank/DDBJ databases">
        <title>FDA dAtabase for Regulatory Grade micrObial Sequences (FDA-ARGOS): Supporting development and validation of Infectious Disease Dx tests.</title>
        <authorList>
            <person name="Duncan R."/>
            <person name="Fisher C."/>
            <person name="Tallon L."/>
            <person name="Sadzewicz L."/>
            <person name="Sengamalay N."/>
            <person name="Ott S."/>
            <person name="Godinez A."/>
            <person name="Nagaraj S."/>
            <person name="Vavikolanu K."/>
            <person name="Nadendla S."/>
            <person name="Aluvathingal J."/>
            <person name="Sichtig H."/>
        </authorList>
    </citation>
    <scope>NUCLEOTIDE SEQUENCE [LARGE SCALE GENOMIC DNA]</scope>
    <source>
        <strain evidence="3">FDAARGOS_361</strain>
    </source>
</reference>
<feature type="compositionally biased region" description="Low complexity" evidence="1">
    <location>
        <begin position="114"/>
        <end position="125"/>
    </location>
</feature>
<evidence type="ECO:0000313" key="2">
    <source>
        <dbReference type="EMBL" id="TPP51458.1"/>
    </source>
</evidence>
<feature type="compositionally biased region" description="Basic and acidic residues" evidence="1">
    <location>
        <begin position="126"/>
        <end position="135"/>
    </location>
</feature>
<gene>
    <name evidence="2" type="ORF">CGC21_2630</name>
</gene>
<dbReference type="Proteomes" id="UP000318447">
    <property type="component" value="Unassembled WGS sequence"/>
</dbReference>
<comment type="caution">
    <text evidence="2">The sequence shown here is derived from an EMBL/GenBank/DDBJ whole genome shotgun (WGS) entry which is preliminary data.</text>
</comment>
<feature type="region of interest" description="Disordered" evidence="1">
    <location>
        <begin position="106"/>
        <end position="135"/>
    </location>
</feature>
<dbReference type="EMBL" id="RHLC01000037">
    <property type="protein sequence ID" value="TPP51458.1"/>
    <property type="molecule type" value="Genomic_DNA"/>
</dbReference>
<evidence type="ECO:0000256" key="1">
    <source>
        <dbReference type="SAM" id="MobiDB-lite"/>
    </source>
</evidence>
<evidence type="ECO:0000313" key="3">
    <source>
        <dbReference type="Proteomes" id="UP000318447"/>
    </source>
</evidence>
<protein>
    <submittedName>
        <fullName evidence="2">Uncharacterized protein</fullName>
    </submittedName>
</protein>
<proteinExistence type="predicted"/>